<evidence type="ECO:0000256" key="4">
    <source>
        <dbReference type="ARBA" id="ARBA00022475"/>
    </source>
</evidence>
<organism evidence="17 18">
    <name type="scientific">Bacillus mojavensis</name>
    <dbReference type="NCBI Taxonomy" id="72360"/>
    <lineage>
        <taxon>Bacteria</taxon>
        <taxon>Bacillati</taxon>
        <taxon>Bacillota</taxon>
        <taxon>Bacilli</taxon>
        <taxon>Bacillales</taxon>
        <taxon>Bacillaceae</taxon>
        <taxon>Bacillus</taxon>
    </lineage>
</organism>
<sequence length="455" mass="51054">MMKLKTKIHLYTSIWLLILLMLVHTAVYLIFSSALTSKDAARLADETDNIAEALHTAETQGVALQDMLQAYLPANGMVRIVTADQKAVMTITKEKAYKDFPLTFHSGETTDVTKHTGKLFAAAAVPVIWTDGQVVSLQLVERLEHTDESLFLLKFILIAASAAVCIASFFAGSLLARHIINPIRQLVTTMKDIQREKAFKTISLEGQSHDELYQMGLTFNEMASMLKEHYDKQQQFVQDASHELKTPLTIIESYSNLMKRWGARRPEVLEESIEAIHSEAIHMKKLTNQLLTLAKSHKEMELDLKTVDLIEMSRAVIQTLQPVYKRDIFLEAGKEHLFVTADEERIKQLLTILLDNAIKYSDKGIVISAGTKNSRPFLSVRDEGIGIPEEHLPRLFERFYRADEARNRKTGGTGLGLSIAKHIADEHGIDLSVKSKPGQGTNVTMQFREQNGGAL</sequence>
<dbReference type="GO" id="GO:0016301">
    <property type="term" value="F:kinase activity"/>
    <property type="evidence" value="ECO:0007669"/>
    <property type="project" value="UniProtKB-KW"/>
</dbReference>
<feature type="transmembrane region" description="Helical" evidence="14">
    <location>
        <begin position="151"/>
        <end position="176"/>
    </location>
</feature>
<name>A0ABX6LVE7_BACMO</name>
<accession>A0ABX6LVE7</accession>
<gene>
    <name evidence="17" type="primary">ykoH</name>
    <name evidence="17" type="ORF">HC660_13950</name>
</gene>
<dbReference type="CDD" id="cd06225">
    <property type="entry name" value="HAMP"/>
    <property type="match status" value="1"/>
</dbReference>
<dbReference type="InterPro" id="IPR003594">
    <property type="entry name" value="HATPase_dom"/>
</dbReference>
<dbReference type="Gene3D" id="1.10.287.130">
    <property type="match status" value="1"/>
</dbReference>
<evidence type="ECO:0000259" key="16">
    <source>
        <dbReference type="PROSITE" id="PS50885"/>
    </source>
</evidence>
<evidence type="ECO:0000256" key="2">
    <source>
        <dbReference type="ARBA" id="ARBA00004651"/>
    </source>
</evidence>
<keyword evidence="13 14" id="KW-0472">Membrane</keyword>
<dbReference type="Pfam" id="PF00672">
    <property type="entry name" value="HAMP"/>
    <property type="match status" value="1"/>
</dbReference>
<comment type="subcellular location">
    <subcellularLocation>
        <location evidence="2">Cell membrane</location>
        <topology evidence="2">Multi-pass membrane protein</topology>
    </subcellularLocation>
</comment>
<evidence type="ECO:0000256" key="3">
    <source>
        <dbReference type="ARBA" id="ARBA00012438"/>
    </source>
</evidence>
<keyword evidence="11 14" id="KW-1133">Transmembrane helix</keyword>
<dbReference type="CDD" id="cd00082">
    <property type="entry name" value="HisKA"/>
    <property type="match status" value="1"/>
</dbReference>
<feature type="domain" description="HAMP" evidence="16">
    <location>
        <begin position="177"/>
        <end position="231"/>
    </location>
</feature>
<keyword evidence="7 14" id="KW-0812">Transmembrane</keyword>
<keyword evidence="5" id="KW-0597">Phosphoprotein</keyword>
<dbReference type="SUPFAM" id="SSF55874">
    <property type="entry name" value="ATPase domain of HSP90 chaperone/DNA topoisomerase II/histidine kinase"/>
    <property type="match status" value="1"/>
</dbReference>
<comment type="catalytic activity">
    <reaction evidence="1">
        <text>ATP + protein L-histidine = ADP + protein N-phospho-L-histidine.</text>
        <dbReference type="EC" id="2.7.13.3"/>
    </reaction>
</comment>
<dbReference type="InterPro" id="IPR050428">
    <property type="entry name" value="TCS_sensor_his_kinase"/>
</dbReference>
<keyword evidence="4" id="KW-1003">Cell membrane</keyword>
<dbReference type="InterPro" id="IPR003661">
    <property type="entry name" value="HisK_dim/P_dom"/>
</dbReference>
<dbReference type="PROSITE" id="PS50109">
    <property type="entry name" value="HIS_KIN"/>
    <property type="match status" value="1"/>
</dbReference>
<dbReference type="PROSITE" id="PS50885">
    <property type="entry name" value="HAMP"/>
    <property type="match status" value="1"/>
</dbReference>
<evidence type="ECO:0000313" key="17">
    <source>
        <dbReference type="EMBL" id="QJC95871.1"/>
    </source>
</evidence>
<feature type="domain" description="Histidine kinase" evidence="15">
    <location>
        <begin position="239"/>
        <end position="451"/>
    </location>
</feature>
<dbReference type="SUPFAM" id="SSF47384">
    <property type="entry name" value="Homodimeric domain of signal transducing histidine kinase"/>
    <property type="match status" value="1"/>
</dbReference>
<dbReference type="InterPro" id="IPR036097">
    <property type="entry name" value="HisK_dim/P_sf"/>
</dbReference>
<dbReference type="Gene3D" id="3.30.565.10">
    <property type="entry name" value="Histidine kinase-like ATPase, C-terminal domain"/>
    <property type="match status" value="1"/>
</dbReference>
<keyword evidence="6" id="KW-0808">Transferase</keyword>
<evidence type="ECO:0000259" key="15">
    <source>
        <dbReference type="PROSITE" id="PS50109"/>
    </source>
</evidence>
<dbReference type="SMART" id="SM00388">
    <property type="entry name" value="HisKA"/>
    <property type="match status" value="1"/>
</dbReference>
<evidence type="ECO:0000256" key="5">
    <source>
        <dbReference type="ARBA" id="ARBA00022553"/>
    </source>
</evidence>
<keyword evidence="18" id="KW-1185">Reference proteome</keyword>
<evidence type="ECO:0000256" key="8">
    <source>
        <dbReference type="ARBA" id="ARBA00022741"/>
    </source>
</evidence>
<dbReference type="SMART" id="SM00304">
    <property type="entry name" value="HAMP"/>
    <property type="match status" value="1"/>
</dbReference>
<dbReference type="PANTHER" id="PTHR45436:SF5">
    <property type="entry name" value="SENSOR HISTIDINE KINASE TRCS"/>
    <property type="match status" value="1"/>
</dbReference>
<keyword evidence="10" id="KW-0067">ATP-binding</keyword>
<dbReference type="PANTHER" id="PTHR45436">
    <property type="entry name" value="SENSOR HISTIDINE KINASE YKOH"/>
    <property type="match status" value="1"/>
</dbReference>
<evidence type="ECO:0000256" key="12">
    <source>
        <dbReference type="ARBA" id="ARBA00023012"/>
    </source>
</evidence>
<dbReference type="EC" id="2.7.13.3" evidence="3"/>
<dbReference type="Gene3D" id="6.10.340.10">
    <property type="match status" value="1"/>
</dbReference>
<proteinExistence type="predicted"/>
<dbReference type="Pfam" id="PF02518">
    <property type="entry name" value="HATPase_c"/>
    <property type="match status" value="1"/>
</dbReference>
<feature type="transmembrane region" description="Helical" evidence="14">
    <location>
        <begin position="12"/>
        <end position="31"/>
    </location>
</feature>
<evidence type="ECO:0000256" key="11">
    <source>
        <dbReference type="ARBA" id="ARBA00022989"/>
    </source>
</evidence>
<keyword evidence="8" id="KW-0547">Nucleotide-binding</keyword>
<evidence type="ECO:0000256" key="14">
    <source>
        <dbReference type="SAM" id="Phobius"/>
    </source>
</evidence>
<dbReference type="InterPro" id="IPR004358">
    <property type="entry name" value="Sig_transdc_His_kin-like_C"/>
</dbReference>
<dbReference type="InterPro" id="IPR036890">
    <property type="entry name" value="HATPase_C_sf"/>
</dbReference>
<keyword evidence="12" id="KW-0902">Two-component regulatory system</keyword>
<evidence type="ECO:0000256" key="6">
    <source>
        <dbReference type="ARBA" id="ARBA00022679"/>
    </source>
</evidence>
<dbReference type="InterPro" id="IPR005467">
    <property type="entry name" value="His_kinase_dom"/>
</dbReference>
<evidence type="ECO:0000256" key="7">
    <source>
        <dbReference type="ARBA" id="ARBA00022692"/>
    </source>
</evidence>
<evidence type="ECO:0000256" key="10">
    <source>
        <dbReference type="ARBA" id="ARBA00022840"/>
    </source>
</evidence>
<dbReference type="SMART" id="SM00387">
    <property type="entry name" value="HATPase_c"/>
    <property type="match status" value="1"/>
</dbReference>
<evidence type="ECO:0000313" key="18">
    <source>
        <dbReference type="Proteomes" id="UP000501048"/>
    </source>
</evidence>
<dbReference type="EMBL" id="CP051464">
    <property type="protein sequence ID" value="QJC95871.1"/>
    <property type="molecule type" value="Genomic_DNA"/>
</dbReference>
<dbReference type="InterPro" id="IPR003660">
    <property type="entry name" value="HAMP_dom"/>
</dbReference>
<reference evidence="17 18" key="1">
    <citation type="submission" date="2020-04" db="EMBL/GenBank/DDBJ databases">
        <title>Plant growth promoting and environmental Bacillus: genomic and epigenetic comparison.</title>
        <authorList>
            <person name="Reva O.N."/>
            <person name="Lutz S."/>
            <person name="Ahrens C.H."/>
        </authorList>
    </citation>
    <scope>NUCLEOTIDE SEQUENCE [LARGE SCALE GENOMIC DNA]</scope>
    <source>
        <strain evidence="17 18">UCMB5075</strain>
    </source>
</reference>
<dbReference type="Pfam" id="PF00512">
    <property type="entry name" value="HisKA"/>
    <property type="match status" value="1"/>
</dbReference>
<protein>
    <recommendedName>
        <fullName evidence="3">histidine kinase</fullName>
        <ecNumber evidence="3">2.7.13.3</ecNumber>
    </recommendedName>
</protein>
<dbReference type="CDD" id="cd00075">
    <property type="entry name" value="HATPase"/>
    <property type="match status" value="1"/>
</dbReference>
<dbReference type="Proteomes" id="UP000501048">
    <property type="component" value="Chromosome"/>
</dbReference>
<keyword evidence="9 17" id="KW-0418">Kinase</keyword>
<evidence type="ECO:0000256" key="9">
    <source>
        <dbReference type="ARBA" id="ARBA00022777"/>
    </source>
</evidence>
<dbReference type="PRINTS" id="PR00344">
    <property type="entry name" value="BCTRLSENSOR"/>
</dbReference>
<evidence type="ECO:0000256" key="13">
    <source>
        <dbReference type="ARBA" id="ARBA00023136"/>
    </source>
</evidence>
<evidence type="ECO:0000256" key="1">
    <source>
        <dbReference type="ARBA" id="ARBA00000085"/>
    </source>
</evidence>